<evidence type="ECO:0000313" key="2">
    <source>
        <dbReference type="EMBL" id="SHH29797.1"/>
    </source>
</evidence>
<proteinExistence type="predicted"/>
<organism evidence="2 3">
    <name type="scientific">Bradyrhizobium erythrophlei</name>
    <dbReference type="NCBI Taxonomy" id="1437360"/>
    <lineage>
        <taxon>Bacteria</taxon>
        <taxon>Pseudomonadati</taxon>
        <taxon>Pseudomonadota</taxon>
        <taxon>Alphaproteobacteria</taxon>
        <taxon>Hyphomicrobiales</taxon>
        <taxon>Nitrobacteraceae</taxon>
        <taxon>Bradyrhizobium</taxon>
    </lineage>
</organism>
<protein>
    <submittedName>
        <fullName evidence="2">Uncharacterized protein</fullName>
    </submittedName>
</protein>
<gene>
    <name evidence="2" type="ORF">SAMN05444169_6767</name>
</gene>
<dbReference type="Proteomes" id="UP000190675">
    <property type="component" value="Chromosome I"/>
</dbReference>
<keyword evidence="1" id="KW-0732">Signal</keyword>
<dbReference type="RefSeq" id="WP_154073579.1">
    <property type="nucleotide sequence ID" value="NZ_LT670818.1"/>
</dbReference>
<dbReference type="AlphaFoldDB" id="A0A1M5RU11"/>
<accession>A0A1M5RU11</accession>
<reference evidence="2 3" key="1">
    <citation type="submission" date="2016-11" db="EMBL/GenBank/DDBJ databases">
        <authorList>
            <person name="Jaros S."/>
            <person name="Januszkiewicz K."/>
            <person name="Wedrychowicz H."/>
        </authorList>
    </citation>
    <scope>NUCLEOTIDE SEQUENCE [LARGE SCALE GENOMIC DNA]</scope>
    <source>
        <strain evidence="2 3">GAS242</strain>
    </source>
</reference>
<dbReference type="EMBL" id="LT670818">
    <property type="protein sequence ID" value="SHH29797.1"/>
    <property type="molecule type" value="Genomic_DNA"/>
</dbReference>
<name>A0A1M5RU11_9BRAD</name>
<feature type="signal peptide" evidence="1">
    <location>
        <begin position="1"/>
        <end position="23"/>
    </location>
</feature>
<evidence type="ECO:0000256" key="1">
    <source>
        <dbReference type="SAM" id="SignalP"/>
    </source>
</evidence>
<sequence>MSMTKSILVSLAILTLSTSVALAAHRTHRQSMNAMAAVSESAAVWTGGVSNSDREMYMRNLHDSGYNLKNNFNASGNLVAN</sequence>
<dbReference type="OrthoDB" id="8253459at2"/>
<feature type="chain" id="PRO_5009913555" evidence="1">
    <location>
        <begin position="24"/>
        <end position="81"/>
    </location>
</feature>
<evidence type="ECO:0000313" key="3">
    <source>
        <dbReference type="Proteomes" id="UP000190675"/>
    </source>
</evidence>